<accession>A0A7R9KTN0</accession>
<name>A0A7R9KTN0_9ACAR</name>
<organism evidence="9">
    <name type="scientific">Medioppia subpectinata</name>
    <dbReference type="NCBI Taxonomy" id="1979941"/>
    <lineage>
        <taxon>Eukaryota</taxon>
        <taxon>Metazoa</taxon>
        <taxon>Ecdysozoa</taxon>
        <taxon>Arthropoda</taxon>
        <taxon>Chelicerata</taxon>
        <taxon>Arachnida</taxon>
        <taxon>Acari</taxon>
        <taxon>Acariformes</taxon>
        <taxon>Sarcoptiformes</taxon>
        <taxon>Oribatida</taxon>
        <taxon>Brachypylina</taxon>
        <taxon>Oppioidea</taxon>
        <taxon>Oppiidae</taxon>
        <taxon>Medioppia</taxon>
    </lineage>
</organism>
<evidence type="ECO:0000256" key="7">
    <source>
        <dbReference type="SAM" id="MobiDB-lite"/>
    </source>
</evidence>
<evidence type="ECO:0000256" key="5">
    <source>
        <dbReference type="ARBA" id="ARBA00022917"/>
    </source>
</evidence>
<dbReference type="Gene3D" id="1.25.40.180">
    <property type="match status" value="1"/>
</dbReference>
<keyword evidence="6" id="KW-0342">GTP-binding</keyword>
<dbReference type="GO" id="GO:0005092">
    <property type="term" value="F:GDP-dissociation inhibitor activity"/>
    <property type="evidence" value="ECO:0007669"/>
    <property type="project" value="TreeGrafter"/>
</dbReference>
<dbReference type="InterPro" id="IPR016189">
    <property type="entry name" value="Transl_init_fac_IF2/IF5_N"/>
</dbReference>
<dbReference type="Gene3D" id="3.30.30.170">
    <property type="match status" value="1"/>
</dbReference>
<evidence type="ECO:0000256" key="2">
    <source>
        <dbReference type="ARBA" id="ARBA00018059"/>
    </source>
</evidence>
<dbReference type="OrthoDB" id="10250831at2759"/>
<dbReference type="FunFam" id="2.20.25.350:FF:000001">
    <property type="entry name" value="Eukaryotic translation initiation factor 5"/>
    <property type="match status" value="1"/>
</dbReference>
<dbReference type="PROSITE" id="PS51363">
    <property type="entry name" value="W2"/>
    <property type="match status" value="1"/>
</dbReference>
<dbReference type="Gene3D" id="2.20.25.350">
    <property type="match status" value="1"/>
</dbReference>
<dbReference type="GO" id="GO:0005525">
    <property type="term" value="F:GTP binding"/>
    <property type="evidence" value="ECO:0007669"/>
    <property type="project" value="UniProtKB-KW"/>
</dbReference>
<dbReference type="GO" id="GO:0071074">
    <property type="term" value="F:eukaryotic initiation factor eIF2 binding"/>
    <property type="evidence" value="ECO:0007669"/>
    <property type="project" value="TreeGrafter"/>
</dbReference>
<dbReference type="SMART" id="SM00515">
    <property type="entry name" value="eIF5C"/>
    <property type="match status" value="1"/>
</dbReference>
<dbReference type="FunFam" id="3.30.30.170:FF:000002">
    <property type="entry name" value="Eukaryotic translation initiation factor 5"/>
    <property type="match status" value="1"/>
</dbReference>
<feature type="compositionally biased region" description="Acidic residues" evidence="7">
    <location>
        <begin position="189"/>
        <end position="203"/>
    </location>
</feature>
<dbReference type="InterPro" id="IPR002735">
    <property type="entry name" value="Transl_init_fac_IF2/IF5_dom"/>
</dbReference>
<evidence type="ECO:0000256" key="1">
    <source>
        <dbReference type="ARBA" id="ARBA00010397"/>
    </source>
</evidence>
<feature type="compositionally biased region" description="Basic and acidic residues" evidence="7">
    <location>
        <begin position="168"/>
        <end position="188"/>
    </location>
</feature>
<dbReference type="GO" id="GO:0003743">
    <property type="term" value="F:translation initiation factor activity"/>
    <property type="evidence" value="ECO:0007669"/>
    <property type="project" value="UniProtKB-KW"/>
</dbReference>
<dbReference type="Pfam" id="PF02020">
    <property type="entry name" value="W2"/>
    <property type="match status" value="1"/>
</dbReference>
<protein>
    <recommendedName>
        <fullName evidence="2">Eukaryotic translation initiation factor 5</fullName>
    </recommendedName>
</protein>
<dbReference type="PANTHER" id="PTHR23001:SF7">
    <property type="entry name" value="EUKARYOTIC TRANSLATION INITIATION FACTOR 5"/>
    <property type="match status" value="1"/>
</dbReference>
<evidence type="ECO:0000256" key="6">
    <source>
        <dbReference type="ARBA" id="ARBA00023134"/>
    </source>
</evidence>
<comment type="similarity">
    <text evidence="1">Belongs to the eIF-2-beta/eIF-5 family.</text>
</comment>
<dbReference type="SUPFAM" id="SSF100966">
    <property type="entry name" value="Translation initiation factor 2 beta, aIF2beta, N-terminal domain"/>
    <property type="match status" value="1"/>
</dbReference>
<keyword evidence="3" id="KW-0396">Initiation factor</keyword>
<dbReference type="InterPro" id="IPR016190">
    <property type="entry name" value="Transl_init_fac_IF2/IF5_Zn-bd"/>
</dbReference>
<dbReference type="SMART" id="SM00653">
    <property type="entry name" value="eIF2B_5"/>
    <property type="match status" value="1"/>
</dbReference>
<reference evidence="9" key="1">
    <citation type="submission" date="2020-11" db="EMBL/GenBank/DDBJ databases">
        <authorList>
            <person name="Tran Van P."/>
        </authorList>
    </citation>
    <scope>NUCLEOTIDE SEQUENCE</scope>
</reference>
<dbReference type="InterPro" id="IPR016024">
    <property type="entry name" value="ARM-type_fold"/>
</dbReference>
<evidence type="ECO:0000256" key="3">
    <source>
        <dbReference type="ARBA" id="ARBA00022540"/>
    </source>
</evidence>
<keyword evidence="10" id="KW-1185">Reference proteome</keyword>
<dbReference type="EMBL" id="OC859868">
    <property type="protein sequence ID" value="CAD7628027.1"/>
    <property type="molecule type" value="Genomic_DNA"/>
</dbReference>
<dbReference type="SUPFAM" id="SSF48371">
    <property type="entry name" value="ARM repeat"/>
    <property type="match status" value="1"/>
</dbReference>
<dbReference type="InterPro" id="IPR003307">
    <property type="entry name" value="W2_domain"/>
</dbReference>
<evidence type="ECO:0000259" key="8">
    <source>
        <dbReference type="PROSITE" id="PS51363"/>
    </source>
</evidence>
<dbReference type="PANTHER" id="PTHR23001">
    <property type="entry name" value="EUKARYOTIC TRANSLATION INITIATION FACTOR"/>
    <property type="match status" value="1"/>
</dbReference>
<feature type="region of interest" description="Disordered" evidence="7">
    <location>
        <begin position="154"/>
        <end position="203"/>
    </location>
</feature>
<feature type="domain" description="W2" evidence="8">
    <location>
        <begin position="232"/>
        <end position="396"/>
    </location>
</feature>
<dbReference type="Pfam" id="PF01873">
    <property type="entry name" value="eIF-5_eIF-2B"/>
    <property type="match status" value="1"/>
</dbReference>
<dbReference type="EMBL" id="CAJPIZ010005293">
    <property type="protein sequence ID" value="CAG2108457.1"/>
    <property type="molecule type" value="Genomic_DNA"/>
</dbReference>
<keyword evidence="4" id="KW-0547">Nucleotide-binding</keyword>
<dbReference type="SUPFAM" id="SSF75689">
    <property type="entry name" value="Zinc-binding domain of translation initiation factor 2 beta"/>
    <property type="match status" value="1"/>
</dbReference>
<keyword evidence="5" id="KW-0648">Protein biosynthesis</keyword>
<dbReference type="GO" id="GO:0005829">
    <property type="term" value="C:cytosol"/>
    <property type="evidence" value="ECO:0007669"/>
    <property type="project" value="TreeGrafter"/>
</dbReference>
<dbReference type="CDD" id="cd11561">
    <property type="entry name" value="W2_eIF5"/>
    <property type="match status" value="1"/>
</dbReference>
<proteinExistence type="inferred from homology"/>
<dbReference type="Proteomes" id="UP000759131">
    <property type="component" value="Unassembled WGS sequence"/>
</dbReference>
<evidence type="ECO:0000256" key="4">
    <source>
        <dbReference type="ARBA" id="ARBA00022741"/>
    </source>
</evidence>
<dbReference type="InterPro" id="IPR045196">
    <property type="entry name" value="IF2/IF5"/>
</dbReference>
<gene>
    <name evidence="9" type="ORF">OSB1V03_LOCUS8450</name>
</gene>
<sequence>MGSVNVNRNLTDQFYRYKMPKIIAKVEGKGNGIKTVIVNMVDVAKALNRPPMYPTKYFGCVLGAQVNCDAKNERYIVNGAHESAKLQDLLDGFIQKYVLCSSCDNPETVLNVSHKKGTINSQCKACGHSCMLSIADKLATYILKYPPNQVVVSGASVQSGKKSKRKTKDGGKKNGDSNDRNSPQHESDEFNDGLNGDDDEDWCEDTDADAVARRMEELSVSAKGLMHNDDLEKPFEERLKIFFDFVQKKDNGFNEPISASLQKEIVGEADRLEIRDKAIIVLCELLFDDPSKVLPQIKRQQLLFLRFTADNSRAQKYLLRGIELTVKEFKEQLVPRVPHILKQLYDLDILDEKTILEWGSKVQKKSVGKEIAQEIYDKAQPFIKWLKEAEEEESEGSEDELEVVYDERIRPDKIIQIEDQPKANHVNNNSKDKSAAEDIDIDAI</sequence>
<dbReference type="AlphaFoldDB" id="A0A7R9KTN0"/>
<dbReference type="GO" id="GO:0001732">
    <property type="term" value="P:formation of cytoplasmic translation initiation complex"/>
    <property type="evidence" value="ECO:0007669"/>
    <property type="project" value="TreeGrafter"/>
</dbReference>
<feature type="region of interest" description="Disordered" evidence="7">
    <location>
        <begin position="416"/>
        <end position="444"/>
    </location>
</feature>
<evidence type="ECO:0000313" key="9">
    <source>
        <dbReference type="EMBL" id="CAD7628027.1"/>
    </source>
</evidence>
<evidence type="ECO:0000313" key="10">
    <source>
        <dbReference type="Proteomes" id="UP000759131"/>
    </source>
</evidence>